<reference evidence="3 4" key="1">
    <citation type="journal article" date="2017" name="Curr. Biol.">
        <title>The Evolution of Venom by Co-option of Single-Copy Genes.</title>
        <authorList>
            <person name="Martinson E.O."/>
            <person name="Mrinalini"/>
            <person name="Kelkar Y.D."/>
            <person name="Chang C.H."/>
            <person name="Werren J.H."/>
        </authorList>
    </citation>
    <scope>NUCLEOTIDE SEQUENCE [LARGE SCALE GENOMIC DNA]</scope>
    <source>
        <strain evidence="3 4">Alberta</strain>
        <tissue evidence="3">Whole body</tissue>
    </source>
</reference>
<evidence type="ECO:0000313" key="4">
    <source>
        <dbReference type="Proteomes" id="UP000215335"/>
    </source>
</evidence>
<evidence type="ECO:0000313" key="3">
    <source>
        <dbReference type="EMBL" id="OXU17683.1"/>
    </source>
</evidence>
<proteinExistence type="predicted"/>
<protein>
    <submittedName>
        <fullName evidence="3">Uncharacterized protein</fullName>
    </submittedName>
</protein>
<keyword evidence="4" id="KW-1185">Reference proteome</keyword>
<comment type="caution">
    <text evidence="3">The sequence shown here is derived from an EMBL/GenBank/DDBJ whole genome shotgun (WGS) entry which is preliminary data.</text>
</comment>
<keyword evidence="2" id="KW-0732">Signal</keyword>
<feature type="compositionally biased region" description="Basic and acidic residues" evidence="1">
    <location>
        <begin position="51"/>
        <end position="79"/>
    </location>
</feature>
<evidence type="ECO:0000256" key="2">
    <source>
        <dbReference type="SAM" id="SignalP"/>
    </source>
</evidence>
<dbReference type="AlphaFoldDB" id="A0A232EH73"/>
<accession>A0A232EH73</accession>
<gene>
    <name evidence="3" type="ORF">TSAR_014149</name>
</gene>
<organism evidence="3 4">
    <name type="scientific">Trichomalopsis sarcophagae</name>
    <dbReference type="NCBI Taxonomy" id="543379"/>
    <lineage>
        <taxon>Eukaryota</taxon>
        <taxon>Metazoa</taxon>
        <taxon>Ecdysozoa</taxon>
        <taxon>Arthropoda</taxon>
        <taxon>Hexapoda</taxon>
        <taxon>Insecta</taxon>
        <taxon>Pterygota</taxon>
        <taxon>Neoptera</taxon>
        <taxon>Endopterygota</taxon>
        <taxon>Hymenoptera</taxon>
        <taxon>Apocrita</taxon>
        <taxon>Proctotrupomorpha</taxon>
        <taxon>Chalcidoidea</taxon>
        <taxon>Pteromalidae</taxon>
        <taxon>Pteromalinae</taxon>
        <taxon>Trichomalopsis</taxon>
    </lineage>
</organism>
<dbReference type="Proteomes" id="UP000215335">
    <property type="component" value="Unassembled WGS sequence"/>
</dbReference>
<evidence type="ECO:0000256" key="1">
    <source>
        <dbReference type="SAM" id="MobiDB-lite"/>
    </source>
</evidence>
<sequence>MLPKTGKNCALLLCAFTLVLSIALADEFSHTPFSKKGVSTKQPNDFHRKKSQIDSADRKKKGEEQLERKTKPRSRVSEHIADLKSRRALKLSPGDSSNSNANLNKNVNSNVRINDVQQLTSHLYAAMKFRENVVRIFGYVLQKAESSALNEEQYTALRLVYEAVREKRVYFFDLLPPLIYFLPGERTKGKNSELELVLKILSKNLPKYLRCSAHFLVREFHYRNINIDRLVSILNPAPELSLDFFAGMEPSRLNASSLNRRDILRLQIEPIDESGKVTKTILGPIFVNLIDHLYQRKMDLSPEIFAIILANLPISPIDPILEANLVYISELAKKRSLPKWSDIDVAAAVLDKNPYNLVQRVITKLLKVQDANSDVIEALLYISIHLNPARSSGSRVNPGFGQIREFDGENDERSLVLLLLRSIVYPEFSRDALDARDKLIDLIERQRFNVRPIFLVVDRFAYDNPYDLLLAVLITWKKLGANEFAKPISVLLANVIFKKQTMLFSPWTSDELFVTDILPAILNDGPEMATELKVFTTSLMIRKENWKSRDIIVRNRTQCLYPKQCLANSLANWATLLTSEEDRRLVDRLKTSIVVDLQPLGQQYCPMEQHIPLIEEKKRLQLLFPYFPEPITSKELKMRNKLTVFILSNGFVDPSKARADGRLTIKAKLLYEILQDILKLDVDALDADIIHVVNYYLDLMKELQLVPSIIIRQTGRTEKELKIDLDSLLKKVIDYEKLAYQDRANYLKIMRYIEHNPSAINRSRLDLFKYKTNGKLARYILERLADNNFVEREVREAITKLIPHVTLSGVGAERIFVKKVRAR</sequence>
<feature type="region of interest" description="Disordered" evidence="1">
    <location>
        <begin position="33"/>
        <end position="79"/>
    </location>
</feature>
<dbReference type="OrthoDB" id="7694537at2759"/>
<name>A0A232EH73_9HYME</name>
<dbReference type="STRING" id="543379.A0A232EH73"/>
<feature type="chain" id="PRO_5012036910" evidence="2">
    <location>
        <begin position="26"/>
        <end position="823"/>
    </location>
</feature>
<feature type="signal peptide" evidence="2">
    <location>
        <begin position="1"/>
        <end position="25"/>
    </location>
</feature>
<dbReference type="EMBL" id="NNAY01004590">
    <property type="protein sequence ID" value="OXU17683.1"/>
    <property type="molecule type" value="Genomic_DNA"/>
</dbReference>